<feature type="signal peptide" evidence="1">
    <location>
        <begin position="1"/>
        <end position="22"/>
    </location>
</feature>
<dbReference type="RefSeq" id="WP_135987439.1">
    <property type="nucleotide sequence ID" value="NZ_JAASQM010000001.1"/>
</dbReference>
<sequence>MKRFRLLLLSALAGLCANPAQAQDLSPPGLGNSTAAPVGKPFALPEGVTLRQPIKPYDASRPQDCGNRDAKKAYGTDGHLIALCLQFTNRTGAPIDVTLPPGLIFRSRNVRKQNGIVVQSQVIQVPPAAIFYAPLRLYCANGNRPGPGDDDLYDLGPITEAPQLIALFRKLAGKNLAGVDVIQGFVWDTAATGEISAFVDMMDTLPAPASR</sequence>
<organism evidence="2 3">
    <name type="scientific">Sphingomonas naasensis</name>
    <dbReference type="NCBI Taxonomy" id="1344951"/>
    <lineage>
        <taxon>Bacteria</taxon>
        <taxon>Pseudomonadati</taxon>
        <taxon>Pseudomonadota</taxon>
        <taxon>Alphaproteobacteria</taxon>
        <taxon>Sphingomonadales</taxon>
        <taxon>Sphingomonadaceae</taxon>
        <taxon>Sphingomonas</taxon>
    </lineage>
</organism>
<dbReference type="Proteomes" id="UP000309848">
    <property type="component" value="Unassembled WGS sequence"/>
</dbReference>
<dbReference type="OrthoDB" id="679894at2"/>
<dbReference type="AlphaFoldDB" id="A0A4S1W4S0"/>
<proteinExistence type="predicted"/>
<comment type="caution">
    <text evidence="2">The sequence shown here is derived from an EMBL/GenBank/DDBJ whole genome shotgun (WGS) entry which is preliminary data.</text>
</comment>
<dbReference type="EMBL" id="SRXU01000013">
    <property type="protein sequence ID" value="TGX37273.1"/>
    <property type="molecule type" value="Genomic_DNA"/>
</dbReference>
<keyword evidence="3" id="KW-1185">Reference proteome</keyword>
<evidence type="ECO:0000313" key="3">
    <source>
        <dbReference type="Proteomes" id="UP000309848"/>
    </source>
</evidence>
<evidence type="ECO:0008006" key="4">
    <source>
        <dbReference type="Google" id="ProtNLM"/>
    </source>
</evidence>
<keyword evidence="1" id="KW-0732">Signal</keyword>
<name>A0A4S1W4S0_9SPHN</name>
<feature type="chain" id="PRO_5020977589" description="DUF4352 domain-containing protein" evidence="1">
    <location>
        <begin position="23"/>
        <end position="211"/>
    </location>
</feature>
<gene>
    <name evidence="2" type="ORF">E5A74_20210</name>
</gene>
<evidence type="ECO:0000313" key="2">
    <source>
        <dbReference type="EMBL" id="TGX37273.1"/>
    </source>
</evidence>
<accession>A0A4S1W4S0</accession>
<evidence type="ECO:0000256" key="1">
    <source>
        <dbReference type="SAM" id="SignalP"/>
    </source>
</evidence>
<protein>
    <recommendedName>
        <fullName evidence="4">DUF4352 domain-containing protein</fullName>
    </recommendedName>
</protein>
<reference evidence="2 3" key="1">
    <citation type="submission" date="2019-04" db="EMBL/GenBank/DDBJ databases">
        <title>Sphingomonas psychrotolerans sp. nov., isolated from soil in the Tianshan Mountains, Xinjiang, China.</title>
        <authorList>
            <person name="Luo Y."/>
            <person name="Sheng H."/>
        </authorList>
    </citation>
    <scope>NUCLEOTIDE SEQUENCE [LARGE SCALE GENOMIC DNA]</scope>
    <source>
        <strain evidence="2 3">KIS18-15</strain>
    </source>
</reference>